<keyword evidence="2" id="KW-1185">Reference proteome</keyword>
<proteinExistence type="predicted"/>
<name>A0ABU0G3L8_9HYPH</name>
<dbReference type="Proteomes" id="UP001238496">
    <property type="component" value="Unassembled WGS sequence"/>
</dbReference>
<organism evidence="1 2">
    <name type="scientific">Peteryoungia aggregata LMG 23059</name>
    <dbReference type="NCBI Taxonomy" id="1368425"/>
    <lineage>
        <taxon>Bacteria</taxon>
        <taxon>Pseudomonadati</taxon>
        <taxon>Pseudomonadota</taxon>
        <taxon>Alphaproteobacteria</taxon>
        <taxon>Hyphomicrobiales</taxon>
        <taxon>Rhizobiaceae</taxon>
        <taxon>Peteryoungia</taxon>
    </lineage>
</organism>
<comment type="caution">
    <text evidence="1">The sequence shown here is derived from an EMBL/GenBank/DDBJ whole genome shotgun (WGS) entry which is preliminary data.</text>
</comment>
<gene>
    <name evidence="1" type="ORF">J2045_000920</name>
</gene>
<dbReference type="EMBL" id="JAUSUW010000002">
    <property type="protein sequence ID" value="MDQ0419907.1"/>
    <property type="molecule type" value="Genomic_DNA"/>
</dbReference>
<protein>
    <submittedName>
        <fullName evidence="1">Uncharacterized protein</fullName>
    </submittedName>
</protein>
<evidence type="ECO:0000313" key="1">
    <source>
        <dbReference type="EMBL" id="MDQ0419907.1"/>
    </source>
</evidence>
<dbReference type="RefSeq" id="WP_307369880.1">
    <property type="nucleotide sequence ID" value="NZ_JAUSUW010000002.1"/>
</dbReference>
<reference evidence="1 2" key="1">
    <citation type="submission" date="2023-07" db="EMBL/GenBank/DDBJ databases">
        <title>Genomic Encyclopedia of Type Strains, Phase IV (KMG-IV): sequencing the most valuable type-strain genomes for metagenomic binning, comparative biology and taxonomic classification.</title>
        <authorList>
            <person name="Goeker M."/>
        </authorList>
    </citation>
    <scope>NUCLEOTIDE SEQUENCE [LARGE SCALE GENOMIC DNA]</scope>
    <source>
        <strain evidence="1 2">DSM 1111</strain>
    </source>
</reference>
<accession>A0ABU0G3L8</accession>
<evidence type="ECO:0000313" key="2">
    <source>
        <dbReference type="Proteomes" id="UP001238496"/>
    </source>
</evidence>
<sequence length="428" mass="47730">MTAAGQQLRQDLSEVPTKFFDQWLTPGPGPLEELAEGIADDVERTIKTRTRRDAASRRRFIVGNYVANLAHLRLWPGVDSEARLAISTAHLKPTRYDREDYPYGLKGKVMEAMEEVGALRTHDYVFKRKQTAVEPTEVFKSRLQSIGIRPAHISRDPGGETIWLAARTGVRSRFGGPTPKRTIPYEDTVESNRFRGEMARINATLSTSGLTFGGEAVAPFLLRRNFLLRSLQDPVEFNLNGRLGGGFWMSLSAKQRHKLAIRGEPVADLDYSAMFAHLAYARSGEPMPNVDPYQIPGLEDHRDGAKLALISLLSRSSDMQLLSPKLKAALPEGWTAKKLVEAATRHHPRISHLFGTDVGLDLMFTESQLLVRLLLDLGEEDIPALPMHDGVMVAAQDVERARWKMQRAALDAIGVALPIKEKAIWQPT</sequence>